<reference evidence="20 21" key="2">
    <citation type="journal article" date="2019" name="G3 (Bethesda)">
        <title>Hybrid Assembly of the Genome of the Entomopathogenic Nematode Steinernema carpocapsae Identifies the X-Chromosome.</title>
        <authorList>
            <person name="Serra L."/>
            <person name="Macchietto M."/>
            <person name="Macias-Munoz A."/>
            <person name="McGill C.J."/>
            <person name="Rodriguez I.M."/>
            <person name="Rodriguez B."/>
            <person name="Murad R."/>
            <person name="Mortazavi A."/>
        </authorList>
    </citation>
    <scope>NUCLEOTIDE SEQUENCE [LARGE SCALE GENOMIC DNA]</scope>
    <source>
        <strain evidence="20 21">ALL</strain>
    </source>
</reference>
<dbReference type="AlphaFoldDB" id="A0A4U5LTB7"/>
<evidence type="ECO:0000256" key="4">
    <source>
        <dbReference type="ARBA" id="ARBA00004556"/>
    </source>
</evidence>
<dbReference type="GO" id="GO:0030425">
    <property type="term" value="C:dendrite"/>
    <property type="evidence" value="ECO:0007669"/>
    <property type="project" value="UniProtKB-SubCell"/>
</dbReference>
<dbReference type="SMART" id="SM01044">
    <property type="entry name" value="Btz"/>
    <property type="match status" value="1"/>
</dbReference>
<dbReference type="InterPro" id="IPR018545">
    <property type="entry name" value="Btz_dom"/>
</dbReference>
<keyword evidence="11" id="KW-0509">mRNA transport</keyword>
<sequence length="192" mass="20965">MEAAATSSSNEVEKLAEEVAEKVEVSESKAEAENDDEGANEAVEDEGDKDEDEIESSPAYIPKSGNYYMHDSRSMEADDEEDDKKGKSRADGAWSHDRFNEKFQRPKTSQELISKYGFNIRGEGDAVENSKPAKESKTAAVPRKARGVPVATRGTPAATRGAARRGAAVPKRVTPTTRGNAPRERDKDFTAR</sequence>
<feature type="compositionally biased region" description="Acidic residues" evidence="18">
    <location>
        <begin position="33"/>
        <end position="55"/>
    </location>
</feature>
<keyword evidence="21" id="KW-1185">Reference proteome</keyword>
<evidence type="ECO:0000313" key="20">
    <source>
        <dbReference type="EMBL" id="TKR59303.1"/>
    </source>
</evidence>
<feature type="compositionally biased region" description="Low complexity" evidence="18">
    <location>
        <begin position="148"/>
        <end position="170"/>
    </location>
</feature>
<feature type="domain" description="Btz" evidence="19">
    <location>
        <begin position="21"/>
        <end position="125"/>
    </location>
</feature>
<feature type="compositionally biased region" description="Basic and acidic residues" evidence="18">
    <location>
        <begin position="83"/>
        <end position="104"/>
    </location>
</feature>
<dbReference type="GO" id="GO:0016607">
    <property type="term" value="C:nuclear speck"/>
    <property type="evidence" value="ECO:0007669"/>
    <property type="project" value="UniProtKB-SubCell"/>
</dbReference>
<keyword evidence="14" id="KW-0866">Nonsense-mediated mRNA decay</keyword>
<name>A0A4U5LTB7_STECR</name>
<dbReference type="InterPro" id="IPR028544">
    <property type="entry name" value="CASC3"/>
</dbReference>
<dbReference type="GO" id="GO:0003729">
    <property type="term" value="F:mRNA binding"/>
    <property type="evidence" value="ECO:0007669"/>
    <property type="project" value="InterPro"/>
</dbReference>
<evidence type="ECO:0000256" key="1">
    <source>
        <dbReference type="ARBA" id="ARBA00004210"/>
    </source>
</evidence>
<keyword evidence="15" id="KW-0508">mRNA splicing</keyword>
<evidence type="ECO:0000256" key="10">
    <source>
        <dbReference type="ARBA" id="ARBA00022728"/>
    </source>
</evidence>
<protein>
    <recommendedName>
        <fullName evidence="6">Protein CASC3</fullName>
    </recommendedName>
</protein>
<organism evidence="20 21">
    <name type="scientific">Steinernema carpocapsae</name>
    <name type="common">Entomopathogenic nematode</name>
    <dbReference type="NCBI Taxonomy" id="34508"/>
    <lineage>
        <taxon>Eukaryota</taxon>
        <taxon>Metazoa</taxon>
        <taxon>Ecdysozoa</taxon>
        <taxon>Nematoda</taxon>
        <taxon>Chromadorea</taxon>
        <taxon>Rhabditida</taxon>
        <taxon>Tylenchina</taxon>
        <taxon>Panagrolaimomorpha</taxon>
        <taxon>Strongyloidoidea</taxon>
        <taxon>Steinernematidae</taxon>
        <taxon>Steinernema</taxon>
    </lineage>
</organism>
<evidence type="ECO:0000256" key="9">
    <source>
        <dbReference type="ARBA" id="ARBA00022664"/>
    </source>
</evidence>
<keyword evidence="16" id="KW-0539">Nucleus</keyword>
<evidence type="ECO:0000256" key="17">
    <source>
        <dbReference type="ARBA" id="ARBA00023273"/>
    </source>
</evidence>
<evidence type="ECO:0000256" key="15">
    <source>
        <dbReference type="ARBA" id="ARBA00023187"/>
    </source>
</evidence>
<evidence type="ECO:0000256" key="14">
    <source>
        <dbReference type="ARBA" id="ARBA00023161"/>
    </source>
</evidence>
<evidence type="ECO:0000256" key="2">
    <source>
        <dbReference type="ARBA" id="ARBA00004279"/>
    </source>
</evidence>
<dbReference type="GO" id="GO:0048471">
    <property type="term" value="C:perinuclear region of cytoplasm"/>
    <property type="evidence" value="ECO:0007669"/>
    <property type="project" value="UniProtKB-SubCell"/>
</dbReference>
<keyword evidence="12" id="KW-0810">Translation regulation</keyword>
<evidence type="ECO:0000256" key="3">
    <source>
        <dbReference type="ARBA" id="ARBA00004324"/>
    </source>
</evidence>
<feature type="region of interest" description="Disordered" evidence="18">
    <location>
        <begin position="122"/>
        <end position="192"/>
    </location>
</feature>
<dbReference type="GO" id="GO:0010494">
    <property type="term" value="C:cytoplasmic stress granule"/>
    <property type="evidence" value="ECO:0007669"/>
    <property type="project" value="UniProtKB-SubCell"/>
</dbReference>
<keyword evidence="8" id="KW-0963">Cytoplasm</keyword>
<dbReference type="GO" id="GO:0006397">
    <property type="term" value="P:mRNA processing"/>
    <property type="evidence" value="ECO:0007669"/>
    <property type="project" value="UniProtKB-KW"/>
</dbReference>
<reference evidence="20 21" key="1">
    <citation type="journal article" date="2015" name="Genome Biol.">
        <title>Comparative genomics of Steinernema reveals deeply conserved gene regulatory networks.</title>
        <authorList>
            <person name="Dillman A.R."/>
            <person name="Macchietto M."/>
            <person name="Porter C.F."/>
            <person name="Rogers A."/>
            <person name="Williams B."/>
            <person name="Antoshechkin I."/>
            <person name="Lee M.M."/>
            <person name="Goodwin Z."/>
            <person name="Lu X."/>
            <person name="Lewis E.E."/>
            <person name="Goodrich-Blair H."/>
            <person name="Stock S.P."/>
            <person name="Adams B.J."/>
            <person name="Sternberg P.W."/>
            <person name="Mortazavi A."/>
        </authorList>
    </citation>
    <scope>NUCLEOTIDE SEQUENCE [LARGE SCALE GENOMIC DNA]</scope>
    <source>
        <strain evidence="20 21">ALL</strain>
    </source>
</reference>
<comment type="subcellular location">
    <subcellularLocation>
        <location evidence="2">Cell projection</location>
        <location evidence="2">Dendrite</location>
    </subcellularLocation>
    <subcellularLocation>
        <location evidence="1">Cytoplasm</location>
        <location evidence="1">Stress granule</location>
    </subcellularLocation>
    <subcellularLocation>
        <location evidence="4">Cytoplasm</location>
        <location evidence="4">Perinuclear region</location>
    </subcellularLocation>
    <subcellularLocation>
        <location evidence="3">Nucleus speckle</location>
    </subcellularLocation>
</comment>
<feature type="compositionally biased region" description="Basic and acidic residues" evidence="18">
    <location>
        <begin position="11"/>
        <end position="32"/>
    </location>
</feature>
<gene>
    <name evidence="20" type="ORF">L596_028994</name>
</gene>
<accession>A0A4U5LTB7</accession>
<dbReference type="GO" id="GO:0005681">
    <property type="term" value="C:spliceosomal complex"/>
    <property type="evidence" value="ECO:0007669"/>
    <property type="project" value="UniProtKB-KW"/>
</dbReference>
<comment type="caution">
    <text evidence="20">The sequence shown here is derived from an EMBL/GenBank/DDBJ whole genome shotgun (WGS) entry which is preliminary data.</text>
</comment>
<dbReference type="GO" id="GO:0008380">
    <property type="term" value="P:RNA splicing"/>
    <property type="evidence" value="ECO:0007669"/>
    <property type="project" value="UniProtKB-KW"/>
</dbReference>
<evidence type="ECO:0000259" key="19">
    <source>
        <dbReference type="SMART" id="SM01044"/>
    </source>
</evidence>
<dbReference type="GO" id="GO:0006417">
    <property type="term" value="P:regulation of translation"/>
    <property type="evidence" value="ECO:0007669"/>
    <property type="project" value="UniProtKB-KW"/>
</dbReference>
<dbReference type="STRING" id="34508.A0A4U5LTB7"/>
<keyword evidence="7" id="KW-0813">Transport</keyword>
<dbReference type="PANTHER" id="PTHR13434:SF0">
    <property type="entry name" value="PROTEIN CASC3"/>
    <property type="match status" value="1"/>
</dbReference>
<dbReference type="Proteomes" id="UP000298663">
    <property type="component" value="Unassembled WGS sequence"/>
</dbReference>
<keyword evidence="10" id="KW-0747">Spliceosome</keyword>
<evidence type="ECO:0000256" key="16">
    <source>
        <dbReference type="ARBA" id="ARBA00023242"/>
    </source>
</evidence>
<evidence type="ECO:0000313" key="21">
    <source>
        <dbReference type="Proteomes" id="UP000298663"/>
    </source>
</evidence>
<keyword evidence="17" id="KW-0966">Cell projection</keyword>
<evidence type="ECO:0000256" key="12">
    <source>
        <dbReference type="ARBA" id="ARBA00022845"/>
    </source>
</evidence>
<dbReference type="OrthoDB" id="657902at2759"/>
<evidence type="ECO:0000256" key="5">
    <source>
        <dbReference type="ARBA" id="ARBA00009548"/>
    </source>
</evidence>
<dbReference type="GO" id="GO:0000184">
    <property type="term" value="P:nuclear-transcribed mRNA catabolic process, nonsense-mediated decay"/>
    <property type="evidence" value="ECO:0007669"/>
    <property type="project" value="UniProtKB-KW"/>
</dbReference>
<evidence type="ECO:0000256" key="7">
    <source>
        <dbReference type="ARBA" id="ARBA00022448"/>
    </source>
</evidence>
<evidence type="ECO:0000256" key="11">
    <source>
        <dbReference type="ARBA" id="ARBA00022816"/>
    </source>
</evidence>
<evidence type="ECO:0000256" key="8">
    <source>
        <dbReference type="ARBA" id="ARBA00022490"/>
    </source>
</evidence>
<comment type="similarity">
    <text evidence="5">Belongs to the CASC3 family.</text>
</comment>
<dbReference type="GO" id="GO:0051028">
    <property type="term" value="P:mRNA transport"/>
    <property type="evidence" value="ECO:0007669"/>
    <property type="project" value="UniProtKB-KW"/>
</dbReference>
<dbReference type="Pfam" id="PF09405">
    <property type="entry name" value="Btz"/>
    <property type="match status" value="1"/>
</dbReference>
<feature type="compositionally biased region" description="Basic and acidic residues" evidence="18">
    <location>
        <begin position="181"/>
        <end position="192"/>
    </location>
</feature>
<keyword evidence="9" id="KW-0507">mRNA processing</keyword>
<evidence type="ECO:0000256" key="13">
    <source>
        <dbReference type="ARBA" id="ARBA00022884"/>
    </source>
</evidence>
<keyword evidence="13" id="KW-0694">RNA-binding</keyword>
<feature type="compositionally biased region" description="Polar residues" evidence="18">
    <location>
        <begin position="1"/>
        <end position="10"/>
    </location>
</feature>
<feature type="region of interest" description="Disordered" evidence="18">
    <location>
        <begin position="1"/>
        <end position="108"/>
    </location>
</feature>
<dbReference type="PANTHER" id="PTHR13434">
    <property type="entry name" value="PROTEIN CASC3"/>
    <property type="match status" value="1"/>
</dbReference>
<dbReference type="GO" id="GO:0035145">
    <property type="term" value="C:exon-exon junction complex"/>
    <property type="evidence" value="ECO:0007669"/>
    <property type="project" value="InterPro"/>
</dbReference>
<proteinExistence type="inferred from homology"/>
<evidence type="ECO:0000256" key="18">
    <source>
        <dbReference type="SAM" id="MobiDB-lite"/>
    </source>
</evidence>
<evidence type="ECO:0000256" key="6">
    <source>
        <dbReference type="ARBA" id="ARBA00019964"/>
    </source>
</evidence>
<dbReference type="EMBL" id="AZBU02000012">
    <property type="protein sequence ID" value="TKR59303.1"/>
    <property type="molecule type" value="Genomic_DNA"/>
</dbReference>